<feature type="domain" description="CENP-V/GFA" evidence="6">
    <location>
        <begin position="206"/>
        <end position="325"/>
    </location>
</feature>
<dbReference type="PANTHER" id="PTHR33337:SF31">
    <property type="entry name" value="DUF636 DOMAIN PROTEIN (AFU_ORTHOLOGUE AFUA_2G12650)"/>
    <property type="match status" value="1"/>
</dbReference>
<comment type="similarity">
    <text evidence="1">Belongs to the Gfa family.</text>
</comment>
<evidence type="ECO:0000259" key="6">
    <source>
        <dbReference type="PROSITE" id="PS51891"/>
    </source>
</evidence>
<dbReference type="OMA" id="YREFCNR"/>
<protein>
    <submittedName>
        <fullName evidence="7">DUF636 domain protein</fullName>
    </submittedName>
</protein>
<evidence type="ECO:0000256" key="2">
    <source>
        <dbReference type="ARBA" id="ARBA00022723"/>
    </source>
</evidence>
<feature type="domain" description="CENP-V/GFA" evidence="6">
    <location>
        <begin position="6"/>
        <end position="115"/>
    </location>
</feature>
<feature type="region of interest" description="Disordered" evidence="5">
    <location>
        <begin position="352"/>
        <end position="371"/>
    </location>
</feature>
<evidence type="ECO:0000256" key="3">
    <source>
        <dbReference type="ARBA" id="ARBA00022833"/>
    </source>
</evidence>
<proteinExistence type="inferred from homology"/>
<dbReference type="PROSITE" id="PS51891">
    <property type="entry name" value="CENP_V_GFA"/>
    <property type="match status" value="2"/>
</dbReference>
<dbReference type="Proteomes" id="UP000076632">
    <property type="component" value="Unassembled WGS sequence"/>
</dbReference>
<dbReference type="AlphaFoldDB" id="A0A165H1Z6"/>
<dbReference type="InterPro" id="IPR006913">
    <property type="entry name" value="CENP-V/GFA"/>
</dbReference>
<keyword evidence="3" id="KW-0862">Zinc</keyword>
<dbReference type="RefSeq" id="XP_018188436.1">
    <property type="nucleotide sequence ID" value="XM_018332611.1"/>
</dbReference>
<dbReference type="Pfam" id="PF04828">
    <property type="entry name" value="GFA"/>
    <property type="match status" value="2"/>
</dbReference>
<dbReference type="InterPro" id="IPR011057">
    <property type="entry name" value="Mss4-like_sf"/>
</dbReference>
<dbReference type="GO" id="GO:0016846">
    <property type="term" value="F:carbon-sulfur lyase activity"/>
    <property type="evidence" value="ECO:0007669"/>
    <property type="project" value="InterPro"/>
</dbReference>
<evidence type="ECO:0000256" key="5">
    <source>
        <dbReference type="SAM" id="MobiDB-lite"/>
    </source>
</evidence>
<evidence type="ECO:0000256" key="4">
    <source>
        <dbReference type="ARBA" id="ARBA00023239"/>
    </source>
</evidence>
<dbReference type="Gene3D" id="3.90.1590.10">
    <property type="entry name" value="glutathione-dependent formaldehyde- activating enzyme (gfa)"/>
    <property type="match status" value="2"/>
</dbReference>
<name>A0A165H1Z6_XYLHT</name>
<dbReference type="EMBL" id="KV407458">
    <property type="protein sequence ID" value="KZF22881.1"/>
    <property type="molecule type" value="Genomic_DNA"/>
</dbReference>
<dbReference type="PANTHER" id="PTHR33337">
    <property type="entry name" value="GFA DOMAIN-CONTAINING PROTEIN"/>
    <property type="match status" value="1"/>
</dbReference>
<organism evidence="7 8">
    <name type="scientific">Xylona heveae (strain CBS 132557 / TC161)</name>
    <dbReference type="NCBI Taxonomy" id="1328760"/>
    <lineage>
        <taxon>Eukaryota</taxon>
        <taxon>Fungi</taxon>
        <taxon>Dikarya</taxon>
        <taxon>Ascomycota</taxon>
        <taxon>Pezizomycotina</taxon>
        <taxon>Xylonomycetes</taxon>
        <taxon>Xylonales</taxon>
        <taxon>Xylonaceae</taxon>
        <taxon>Xylona</taxon>
    </lineage>
</organism>
<dbReference type="InParanoid" id="A0A165H1Z6"/>
<reference evidence="7 8" key="1">
    <citation type="journal article" date="2016" name="Fungal Biol.">
        <title>The genome of Xylona heveae provides a window into fungal endophytism.</title>
        <authorList>
            <person name="Gazis R."/>
            <person name="Kuo A."/>
            <person name="Riley R."/>
            <person name="LaButti K."/>
            <person name="Lipzen A."/>
            <person name="Lin J."/>
            <person name="Amirebrahimi M."/>
            <person name="Hesse C.N."/>
            <person name="Spatafora J.W."/>
            <person name="Henrissat B."/>
            <person name="Hainaut M."/>
            <person name="Grigoriev I.V."/>
            <person name="Hibbett D.S."/>
        </authorList>
    </citation>
    <scope>NUCLEOTIDE SEQUENCE [LARGE SCALE GENOMIC DNA]</scope>
    <source>
        <strain evidence="7 8">TC161</strain>
    </source>
</reference>
<dbReference type="STRING" id="1328760.A0A165H1Z6"/>
<dbReference type="GeneID" id="28897748"/>
<evidence type="ECO:0000256" key="1">
    <source>
        <dbReference type="ARBA" id="ARBA00005495"/>
    </source>
</evidence>
<sequence>MAEVKVKVSCHCQKNQSVIALDLSDLPLSANICHCDTSRHVSGVLGTISIKVPSGPASLDNLTAFETSEFMTRYSCSTCGAQVFAYDTRESTWRVPTGLLDRTEGIFEIQAHMWVGDTRDGGMSDWIPSISGRPLSRWLEAPEIEKSKELFESQTLGGKVPTMKFEDEDKIHAHCRCGGVQFYITLPDKASAEATSPWPDLIVPYHSGSPENPENETWWLAANKTKYLAGTCACDSCRLTSGYEITPWAFIPKTNLVQLNGQPLEFSMGTLKQYESSPGVYREFCSRCGATVFYHNDERPALVDVAVGLLHSTSGVRAENLLEWRTERVSFEEDAINRSLVDGLREGLGSWGVQRQGRTGPRAEPWKSRKL</sequence>
<evidence type="ECO:0000313" key="8">
    <source>
        <dbReference type="Proteomes" id="UP000076632"/>
    </source>
</evidence>
<gene>
    <name evidence="7" type="ORF">L228DRAFT_247289</name>
</gene>
<keyword evidence="8" id="KW-1185">Reference proteome</keyword>
<dbReference type="GO" id="GO:0046872">
    <property type="term" value="F:metal ion binding"/>
    <property type="evidence" value="ECO:0007669"/>
    <property type="project" value="UniProtKB-KW"/>
</dbReference>
<evidence type="ECO:0000313" key="7">
    <source>
        <dbReference type="EMBL" id="KZF22881.1"/>
    </source>
</evidence>
<dbReference type="SUPFAM" id="SSF51316">
    <property type="entry name" value="Mss4-like"/>
    <property type="match status" value="2"/>
</dbReference>
<keyword evidence="4" id="KW-0456">Lyase</keyword>
<dbReference type="OrthoDB" id="5422068at2759"/>
<keyword evidence="2" id="KW-0479">Metal-binding</keyword>
<accession>A0A165H1Z6</accession>